<evidence type="ECO:0000256" key="1">
    <source>
        <dbReference type="SAM" id="MobiDB-lite"/>
    </source>
</evidence>
<keyword evidence="4" id="KW-1185">Reference proteome</keyword>
<dbReference type="Proteomes" id="UP000545037">
    <property type="component" value="Unassembled WGS sequence"/>
</dbReference>
<protein>
    <recommendedName>
        <fullName evidence="2">Large polyvalent protein-associated domain-containing protein</fullName>
    </recommendedName>
</protein>
<dbReference type="AlphaFoldDB" id="A0A7W9CJ53"/>
<comment type="caution">
    <text evidence="3">The sequence shown here is derived from an EMBL/GenBank/DDBJ whole genome shotgun (WGS) entry which is preliminary data.</text>
</comment>
<dbReference type="EMBL" id="JACHOR010000003">
    <property type="protein sequence ID" value="MBB5746557.1"/>
    <property type="molecule type" value="Genomic_DNA"/>
</dbReference>
<dbReference type="RefSeq" id="WP_183213510.1">
    <property type="nucleotide sequence ID" value="NZ_JACHOR010000003.1"/>
</dbReference>
<dbReference type="InterPro" id="IPR040677">
    <property type="entry name" value="LPD7"/>
</dbReference>
<feature type="compositionally biased region" description="Basic and acidic residues" evidence="1">
    <location>
        <begin position="175"/>
        <end position="193"/>
    </location>
</feature>
<gene>
    <name evidence="3" type="ORF">GGR13_002161</name>
</gene>
<evidence type="ECO:0000313" key="4">
    <source>
        <dbReference type="Proteomes" id="UP000545037"/>
    </source>
</evidence>
<feature type="region of interest" description="Disordered" evidence="1">
    <location>
        <begin position="115"/>
        <end position="143"/>
    </location>
</feature>
<feature type="region of interest" description="Disordered" evidence="1">
    <location>
        <begin position="1"/>
        <end position="26"/>
    </location>
</feature>
<reference evidence="3 4" key="1">
    <citation type="submission" date="2020-08" db="EMBL/GenBank/DDBJ databases">
        <title>Genomic Encyclopedia of Type Strains, Phase IV (KMG-IV): sequencing the most valuable type-strain genomes for metagenomic binning, comparative biology and taxonomic classification.</title>
        <authorList>
            <person name="Goeker M."/>
        </authorList>
    </citation>
    <scope>NUCLEOTIDE SEQUENCE [LARGE SCALE GENOMIC DNA]</scope>
    <source>
        <strain evidence="3 4">DSM 4737</strain>
    </source>
</reference>
<feature type="region of interest" description="Disordered" evidence="1">
    <location>
        <begin position="169"/>
        <end position="193"/>
    </location>
</feature>
<feature type="compositionally biased region" description="Basic and acidic residues" evidence="1">
    <location>
        <begin position="116"/>
        <end position="143"/>
    </location>
</feature>
<accession>A0A7W9CJ53</accession>
<sequence length="193" mass="21641">MSAASADDGNRLAPTRAGRVKRSMTAGDAPETVLGRYLIERDKGGRNASLFRDHRETEPRFVDAGRSLRSANAYPDAVRDMLQIAKHRGWDQLKVTGDVVFRREVWLQGQTLGLDVRGHKPTDRDRQAAGGPRDRPRRDGRDLSERLDRAAVVVRALIADPAAQARLMARALTRASERDPERSAPRDQRQRSR</sequence>
<feature type="domain" description="Large polyvalent protein-associated" evidence="2">
    <location>
        <begin position="51"/>
        <end position="127"/>
    </location>
</feature>
<dbReference type="Pfam" id="PF18821">
    <property type="entry name" value="LPD7"/>
    <property type="match status" value="1"/>
</dbReference>
<organism evidence="3 4">
    <name type="scientific">Brevundimonas variabilis</name>
    <dbReference type="NCBI Taxonomy" id="74312"/>
    <lineage>
        <taxon>Bacteria</taxon>
        <taxon>Pseudomonadati</taxon>
        <taxon>Pseudomonadota</taxon>
        <taxon>Alphaproteobacteria</taxon>
        <taxon>Caulobacterales</taxon>
        <taxon>Caulobacteraceae</taxon>
        <taxon>Brevundimonas</taxon>
    </lineage>
</organism>
<proteinExistence type="predicted"/>
<name>A0A7W9CJ53_9CAUL</name>
<evidence type="ECO:0000259" key="2">
    <source>
        <dbReference type="Pfam" id="PF18821"/>
    </source>
</evidence>
<evidence type="ECO:0000313" key="3">
    <source>
        <dbReference type="EMBL" id="MBB5746557.1"/>
    </source>
</evidence>